<protein>
    <submittedName>
        <fullName evidence="1">Phenylacetate-CoA ligase</fullName>
    </submittedName>
</protein>
<dbReference type="InterPro" id="IPR042099">
    <property type="entry name" value="ANL_N_sf"/>
</dbReference>
<sequence>MFYKWLFKFGQQWRNPSINYWFSFLKKSEFWSAEDLEAYQLEKLKELLQFAYDYSPFYKKHFKTHGFSVSDVKSLDDIHKIPMINKRDLLDHTQEIHTHYSFKKMIKATTSGSTGESLVFNREEEADSFNRAAIFRGYSWYNVDPWEKNGYFWGFNFSFKEKLKTKILDFLQHRFRIFSYEKKSFEQFVNKLKNAKYIHGYSSMLFQTAKLINERGLERPKKIKMIKGTSEKIFDTYQEEVQKAFGLKIISEYGATESGIIAFECPEGNMHINMEGVLVEEVNHEILVTNLQMKSFPIIRYQLGDYIQLASKEEICDCGKKHRVLKEVTGRVGSNVYGLKEIYPSLYFYYIFKNLVKNKDLKLNYQVVQNQKGFLDFNIEQDIDNHKISLLREEIKKYFKDDISVEIRVNKSLQSTKGKFKSFISNIQ</sequence>
<organism evidence="1 2">
    <name type="scientific">Wenyingzhuangia marina</name>
    <dbReference type="NCBI Taxonomy" id="1195760"/>
    <lineage>
        <taxon>Bacteria</taxon>
        <taxon>Pseudomonadati</taxon>
        <taxon>Bacteroidota</taxon>
        <taxon>Flavobacteriia</taxon>
        <taxon>Flavobacteriales</taxon>
        <taxon>Flavobacteriaceae</taxon>
        <taxon>Wenyingzhuangia</taxon>
    </lineage>
</organism>
<evidence type="ECO:0000313" key="2">
    <source>
        <dbReference type="Proteomes" id="UP000184109"/>
    </source>
</evidence>
<accession>A0A1M5U974</accession>
<dbReference type="SUPFAM" id="SSF56801">
    <property type="entry name" value="Acetyl-CoA synthetase-like"/>
    <property type="match status" value="1"/>
</dbReference>
<dbReference type="Gene3D" id="3.40.50.12780">
    <property type="entry name" value="N-terminal domain of ligase-like"/>
    <property type="match status" value="1"/>
</dbReference>
<proteinExistence type="predicted"/>
<dbReference type="RefSeq" id="WP_073119131.1">
    <property type="nucleotide sequence ID" value="NZ_BMEN01000002.1"/>
</dbReference>
<dbReference type="PANTHER" id="PTHR36932:SF1">
    <property type="entry name" value="CAPSULAR POLYSACCHARIDE BIOSYNTHESIS PROTEIN"/>
    <property type="match status" value="1"/>
</dbReference>
<evidence type="ECO:0000313" key="1">
    <source>
        <dbReference type="EMBL" id="SHH59509.1"/>
    </source>
</evidence>
<name>A0A1M5U974_9FLAO</name>
<dbReference type="InterPro" id="IPR053158">
    <property type="entry name" value="CapK_Type1_Caps_Biosynth"/>
</dbReference>
<dbReference type="OrthoDB" id="580775at2"/>
<reference evidence="2" key="1">
    <citation type="submission" date="2016-11" db="EMBL/GenBank/DDBJ databases">
        <authorList>
            <person name="Varghese N."/>
            <person name="Submissions S."/>
        </authorList>
    </citation>
    <scope>NUCLEOTIDE SEQUENCE [LARGE SCALE GENOMIC DNA]</scope>
    <source>
        <strain evidence="2">DSM 100572</strain>
    </source>
</reference>
<dbReference type="Proteomes" id="UP000184109">
    <property type="component" value="Unassembled WGS sequence"/>
</dbReference>
<dbReference type="GO" id="GO:0016874">
    <property type="term" value="F:ligase activity"/>
    <property type="evidence" value="ECO:0007669"/>
    <property type="project" value="UniProtKB-KW"/>
</dbReference>
<dbReference type="EMBL" id="FQXQ01000002">
    <property type="protein sequence ID" value="SHH59509.1"/>
    <property type="molecule type" value="Genomic_DNA"/>
</dbReference>
<dbReference type="STRING" id="1195760.SAMN05444281_1109"/>
<gene>
    <name evidence="1" type="ORF">SAMN05444281_1109</name>
</gene>
<dbReference type="PANTHER" id="PTHR36932">
    <property type="entry name" value="CAPSULAR POLYSACCHARIDE BIOSYNTHESIS PROTEIN"/>
    <property type="match status" value="1"/>
</dbReference>
<keyword evidence="1" id="KW-0436">Ligase</keyword>
<keyword evidence="2" id="KW-1185">Reference proteome</keyword>
<dbReference type="AlphaFoldDB" id="A0A1M5U974"/>